<dbReference type="RefSeq" id="WP_155361718.1">
    <property type="nucleotide sequence ID" value="NZ_BAAAHL010000070.1"/>
</dbReference>
<proteinExistence type="predicted"/>
<reference evidence="2 3" key="1">
    <citation type="submission" date="2019-10" db="EMBL/GenBank/DDBJ databases">
        <title>Whole genome shotgun sequence of Acrocarpospora macrocephala NBRC 16266.</title>
        <authorList>
            <person name="Ichikawa N."/>
            <person name="Kimura A."/>
            <person name="Kitahashi Y."/>
            <person name="Komaki H."/>
            <person name="Oguchi A."/>
        </authorList>
    </citation>
    <scope>NUCLEOTIDE SEQUENCE [LARGE SCALE GENOMIC DNA]</scope>
    <source>
        <strain evidence="2 3">NBRC 16266</strain>
    </source>
</reference>
<dbReference type="Proteomes" id="UP000331127">
    <property type="component" value="Unassembled WGS sequence"/>
</dbReference>
<dbReference type="EMBL" id="BLAE01000112">
    <property type="protein sequence ID" value="GES16721.1"/>
    <property type="molecule type" value="Genomic_DNA"/>
</dbReference>
<dbReference type="OrthoDB" id="3431580at2"/>
<organism evidence="2 3">
    <name type="scientific">Acrocarpospora macrocephala</name>
    <dbReference type="NCBI Taxonomy" id="150177"/>
    <lineage>
        <taxon>Bacteria</taxon>
        <taxon>Bacillati</taxon>
        <taxon>Actinomycetota</taxon>
        <taxon>Actinomycetes</taxon>
        <taxon>Streptosporangiales</taxon>
        <taxon>Streptosporangiaceae</taxon>
        <taxon>Acrocarpospora</taxon>
    </lineage>
</organism>
<dbReference type="AlphaFoldDB" id="A0A5M3XB42"/>
<gene>
    <name evidence="2" type="ORF">Amac_103190</name>
</gene>
<sequence length="70" mass="7692">MDRYASWVRIDGESFRRSSFSEGGGDCVEAAKVEGIAVRDSKAPDGPTLWFTVQEWAAFLLGVVAGEFDF</sequence>
<comment type="caution">
    <text evidence="2">The sequence shown here is derived from an EMBL/GenBank/DDBJ whole genome shotgun (WGS) entry which is preliminary data.</text>
</comment>
<dbReference type="Pfam" id="PF04149">
    <property type="entry name" value="DUF397"/>
    <property type="match status" value="1"/>
</dbReference>
<dbReference type="InterPro" id="IPR007278">
    <property type="entry name" value="DUF397"/>
</dbReference>
<feature type="domain" description="DUF397" evidence="1">
    <location>
        <begin position="15"/>
        <end position="63"/>
    </location>
</feature>
<evidence type="ECO:0000259" key="1">
    <source>
        <dbReference type="Pfam" id="PF04149"/>
    </source>
</evidence>
<name>A0A5M3XB42_9ACTN</name>
<protein>
    <recommendedName>
        <fullName evidence="1">DUF397 domain-containing protein</fullName>
    </recommendedName>
</protein>
<accession>A0A5M3XB42</accession>
<evidence type="ECO:0000313" key="2">
    <source>
        <dbReference type="EMBL" id="GES16721.1"/>
    </source>
</evidence>
<keyword evidence="3" id="KW-1185">Reference proteome</keyword>
<evidence type="ECO:0000313" key="3">
    <source>
        <dbReference type="Proteomes" id="UP000331127"/>
    </source>
</evidence>